<dbReference type="SUPFAM" id="SSF53756">
    <property type="entry name" value="UDP-Glycosyltransferase/glycogen phosphorylase"/>
    <property type="match status" value="1"/>
</dbReference>
<dbReference type="Proteomes" id="UP000323886">
    <property type="component" value="Unassembled WGS sequence"/>
</dbReference>
<protein>
    <recommendedName>
        <fullName evidence="3">Surface carbohydrate biosynthesis protein</fullName>
    </recommendedName>
</protein>
<dbReference type="NCBIfam" id="TIGR04396">
    <property type="entry name" value="surf_polysacc"/>
    <property type="match status" value="1"/>
</dbReference>
<dbReference type="EMBL" id="VWPL01000038">
    <property type="protein sequence ID" value="KAA5597156.1"/>
    <property type="molecule type" value="Genomic_DNA"/>
</dbReference>
<sequence>MRWHSMRVDHDAPWVLITVHKQARELDSKLWLAATLIRDGFNVVIGRTGALRALAERLPRGIYMDFRFVGTRKPVFEIYRAAGHKVVCFDEEATSFHDKDHYRTNLVSPEALSLTEAAFCWGDFHADVLRSALPEAMHGLVQITGHPRFDMLRHPLRGAYQALADELRATYGRFFLVNSSTGGWILEGQVDARWRSYVDRGIVRDVPTEKEKFYAQYHYRLDKHRYMVALIEAAARALPDHKIIVRPHFTEREASWLASFETVPENVLILHSHSSVPWMLAAEAVIHNSCTTGTEAFLAEVPVISYRPVKHPDHEPYLPNALSLEVEDEAEAVDLLRAVAAGERDRLQVGRAEREAIFDRMMYGRTGPFASVRIAAVLRDIAFTAPDSPERLRRLLKKGARTQPLRAIKRAIDMARGRQRSRGTQETEITCSTMRKKMQSILAHCDAHHPPIVIREVAGEVFVVVRQDSLRAR</sequence>
<organism evidence="1 2">
    <name type="scientific">Blastochloris sulfoviridis</name>
    <dbReference type="NCBI Taxonomy" id="50712"/>
    <lineage>
        <taxon>Bacteria</taxon>
        <taxon>Pseudomonadati</taxon>
        <taxon>Pseudomonadota</taxon>
        <taxon>Alphaproteobacteria</taxon>
        <taxon>Hyphomicrobiales</taxon>
        <taxon>Blastochloridaceae</taxon>
        <taxon>Blastochloris</taxon>
    </lineage>
</organism>
<name>A0A5M6HMS8_9HYPH</name>
<keyword evidence="2" id="KW-1185">Reference proteome</keyword>
<evidence type="ECO:0000313" key="1">
    <source>
        <dbReference type="EMBL" id="KAA5597156.1"/>
    </source>
</evidence>
<dbReference type="InterPro" id="IPR030906">
    <property type="entry name" value="Surf_polysacc"/>
</dbReference>
<evidence type="ECO:0008006" key="3">
    <source>
        <dbReference type="Google" id="ProtNLM"/>
    </source>
</evidence>
<dbReference type="OrthoDB" id="5430637at2"/>
<comment type="caution">
    <text evidence="1">The sequence shown here is derived from an EMBL/GenBank/DDBJ whole genome shotgun (WGS) entry which is preliminary data.</text>
</comment>
<proteinExistence type="predicted"/>
<reference evidence="1 2" key="1">
    <citation type="submission" date="2019-09" db="EMBL/GenBank/DDBJ databases">
        <title>Draft Whole-Genome sequence of Blastochloris sulfoviridis DSM 729.</title>
        <authorList>
            <person name="Meyer T.E."/>
            <person name="Kyndt J.A."/>
        </authorList>
    </citation>
    <scope>NUCLEOTIDE SEQUENCE [LARGE SCALE GENOMIC DNA]</scope>
    <source>
        <strain evidence="1 2">DSM 729</strain>
    </source>
</reference>
<gene>
    <name evidence="1" type="ORF">F1193_15030</name>
</gene>
<accession>A0A5M6HMS8</accession>
<evidence type="ECO:0000313" key="2">
    <source>
        <dbReference type="Proteomes" id="UP000323886"/>
    </source>
</evidence>
<dbReference type="AlphaFoldDB" id="A0A5M6HMS8"/>